<dbReference type="Proteomes" id="UP000228947">
    <property type="component" value="Unassembled WGS sequence"/>
</dbReference>
<organism evidence="1 2">
    <name type="scientific">Candidatus Thermofonsia Clade 1 bacterium</name>
    <dbReference type="NCBI Taxonomy" id="2364210"/>
    <lineage>
        <taxon>Bacteria</taxon>
        <taxon>Bacillati</taxon>
        <taxon>Chloroflexota</taxon>
        <taxon>Candidatus Thermofontia</taxon>
        <taxon>Candidatus Thermofonsia Clade 1</taxon>
    </lineage>
</organism>
<dbReference type="EMBL" id="PGTL01000022">
    <property type="protein sequence ID" value="PJF42319.1"/>
    <property type="molecule type" value="Genomic_DNA"/>
</dbReference>
<comment type="caution">
    <text evidence="1">The sequence shown here is derived from an EMBL/GenBank/DDBJ whole genome shotgun (WGS) entry which is preliminary data.</text>
</comment>
<reference evidence="1 2" key="1">
    <citation type="submission" date="2017-11" db="EMBL/GenBank/DDBJ databases">
        <title>Evolution of Phototrophy in the Chloroflexi Phylum Driven by Horizontal Gene Transfer.</title>
        <authorList>
            <person name="Ward L.M."/>
            <person name="Hemp J."/>
            <person name="Shih P.M."/>
            <person name="Mcglynn S.E."/>
            <person name="Fischer W."/>
        </authorList>
    </citation>
    <scope>NUCLEOTIDE SEQUENCE [LARGE SCALE GENOMIC DNA]</scope>
    <source>
        <strain evidence="1">CP1_1M</strain>
    </source>
</reference>
<accession>A0A2M8PXP8</accession>
<sequence>MDESEVRYIDDCVYFELISDFCIDIIALFLLMCAESNNIDLIIKFSYTACNLNISIIISRPNKVSVLPIRLIDAYLSALGCPDERWFINRLRDRILKLRSEDRLKCMKAISEKTMHSYQQAAIETALRILAAEEHLSLNGPEFKVLHKMAEIFELPEAVFDDFVNKYFSD</sequence>
<proteinExistence type="predicted"/>
<protein>
    <submittedName>
        <fullName evidence="1">Uncharacterized protein</fullName>
    </submittedName>
</protein>
<dbReference type="AlphaFoldDB" id="A0A2M8PXP8"/>
<evidence type="ECO:0000313" key="2">
    <source>
        <dbReference type="Proteomes" id="UP000228947"/>
    </source>
</evidence>
<name>A0A2M8PXP8_9CHLR</name>
<evidence type="ECO:0000313" key="1">
    <source>
        <dbReference type="EMBL" id="PJF42319.1"/>
    </source>
</evidence>
<gene>
    <name evidence="1" type="ORF">CUN50_04585</name>
</gene>